<dbReference type="EMBL" id="JANBVN010000263">
    <property type="protein sequence ID" value="KAJ9130578.1"/>
    <property type="molecule type" value="Genomic_DNA"/>
</dbReference>
<dbReference type="GO" id="GO:0061630">
    <property type="term" value="F:ubiquitin protein ligase activity"/>
    <property type="evidence" value="ECO:0007669"/>
    <property type="project" value="TreeGrafter"/>
</dbReference>
<feature type="domain" description="Lon N-terminal" evidence="7">
    <location>
        <begin position="305"/>
        <end position="550"/>
    </location>
</feature>
<evidence type="ECO:0000259" key="6">
    <source>
        <dbReference type="PROSITE" id="PS50089"/>
    </source>
</evidence>
<dbReference type="InterPro" id="IPR001841">
    <property type="entry name" value="Znf_RING"/>
</dbReference>
<dbReference type="Gene3D" id="3.30.40.10">
    <property type="entry name" value="Zinc/RING finger domain, C3HC4 (zinc finger)"/>
    <property type="match status" value="2"/>
</dbReference>
<gene>
    <name evidence="8" type="ORF">NKR19_g9836</name>
</gene>
<keyword evidence="9" id="KW-1185">Reference proteome</keyword>
<evidence type="ECO:0000313" key="8">
    <source>
        <dbReference type="EMBL" id="KAJ9130578.1"/>
    </source>
</evidence>
<dbReference type="PROSITE" id="PS51787">
    <property type="entry name" value="LON_N"/>
    <property type="match status" value="1"/>
</dbReference>
<evidence type="ECO:0000259" key="7">
    <source>
        <dbReference type="PROSITE" id="PS51787"/>
    </source>
</evidence>
<dbReference type="InterPro" id="IPR046336">
    <property type="entry name" value="Lon_prtase_N_sf"/>
</dbReference>
<protein>
    <submittedName>
        <fullName evidence="8">ATP-dependent protease</fullName>
    </submittedName>
</protein>
<evidence type="ECO:0000256" key="1">
    <source>
        <dbReference type="ARBA" id="ARBA00022723"/>
    </source>
</evidence>
<dbReference type="PANTHER" id="PTHR23327:SF42">
    <property type="entry name" value="LON PEPTIDASE N-TERMINAL DOMAIN AND RING FINGER PROTEIN C14F5.10C"/>
    <property type="match status" value="1"/>
</dbReference>
<accession>A0AA38R8T0</accession>
<dbReference type="InterPro" id="IPR015947">
    <property type="entry name" value="PUA-like_sf"/>
</dbReference>
<dbReference type="Gene3D" id="2.30.130.40">
    <property type="entry name" value="LON domain-like"/>
    <property type="match status" value="1"/>
</dbReference>
<dbReference type="GO" id="GO:0008233">
    <property type="term" value="F:peptidase activity"/>
    <property type="evidence" value="ECO:0007669"/>
    <property type="project" value="UniProtKB-KW"/>
</dbReference>
<dbReference type="SMART" id="SM00184">
    <property type="entry name" value="RING"/>
    <property type="match status" value="2"/>
</dbReference>
<name>A0AA38R8T0_9PEZI</name>
<dbReference type="SMART" id="SM00464">
    <property type="entry name" value="LON"/>
    <property type="match status" value="1"/>
</dbReference>
<comment type="caution">
    <text evidence="8">The sequence shown here is derived from an EMBL/GenBank/DDBJ whole genome shotgun (WGS) entry which is preliminary data.</text>
</comment>
<dbReference type="InterPro" id="IPR013083">
    <property type="entry name" value="Znf_RING/FYVE/PHD"/>
</dbReference>
<keyword evidence="8" id="KW-0378">Hydrolase</keyword>
<dbReference type="GO" id="GO:0008270">
    <property type="term" value="F:zinc ion binding"/>
    <property type="evidence" value="ECO:0007669"/>
    <property type="project" value="UniProtKB-KW"/>
</dbReference>
<dbReference type="Proteomes" id="UP001174691">
    <property type="component" value="Unassembled WGS sequence"/>
</dbReference>
<dbReference type="CDD" id="cd16514">
    <property type="entry name" value="RING-HC_LONFs_rpt2"/>
    <property type="match status" value="1"/>
</dbReference>
<keyword evidence="1" id="KW-0479">Metal-binding</keyword>
<sequence length="554" mass="62222">MSSTRADGAVATSSIPHRDTVDAGSGSVSNDDAVRVPVDEQQPLTPEQIRDVVRLLQCPRCSFPLRQPVTLPCGKTVCRLCLPEPYVRTNVSYPAVEARSQGFHCPFPDCEKEHAVSDCGANVALNKVVPAVRAEYGKGRVAAVASSLSTIVVVKDQWQATGVPSLQDKESVSWPLPGGRLLATYLLAELGELDYNAEVAYLSPDSADHADLDAAILAQVKEVTRAEMDCQVCYALYYDSVTTPCGHTYCRVCLQRVLDHARHCPICRRPLSIQPLIYRESCPENELIRRLTTYFWADMLEDRRQAVLAEARSHQADECDTPLFICTLSFPSMPTFLHVFEPRYRLMIRRAMERDRTFGMVLYDHPGFVELGTLLRIVNVEFFEDGRSLLETVGVSRFRILRHAVVDGYTVAKVETINDISIAEEEQLEAAEIQRAPRPGPSAGGDNANQLSDAAVPRFPTTRAEIETTPTQVLMDFATDFVRRMQQQSVGWLTARILAIYGQCPNDPALFPWWFASILPVREMEKYRLLETTSVRERLKICCSWIMEWEASRW</sequence>
<dbReference type="SUPFAM" id="SSF57850">
    <property type="entry name" value="RING/U-box"/>
    <property type="match status" value="2"/>
</dbReference>
<dbReference type="Pfam" id="PF02190">
    <property type="entry name" value="LON_substr_bdg"/>
    <property type="match status" value="1"/>
</dbReference>
<evidence type="ECO:0000256" key="2">
    <source>
        <dbReference type="ARBA" id="ARBA00022771"/>
    </source>
</evidence>
<keyword evidence="2 4" id="KW-0863">Zinc-finger</keyword>
<dbReference type="PROSITE" id="PS00518">
    <property type="entry name" value="ZF_RING_1"/>
    <property type="match status" value="1"/>
</dbReference>
<dbReference type="PROSITE" id="PS50089">
    <property type="entry name" value="ZF_RING_2"/>
    <property type="match status" value="1"/>
</dbReference>
<reference evidence="8" key="1">
    <citation type="submission" date="2022-07" db="EMBL/GenBank/DDBJ databases">
        <title>Fungi with potential for degradation of polypropylene.</title>
        <authorList>
            <person name="Gostincar C."/>
        </authorList>
    </citation>
    <scope>NUCLEOTIDE SEQUENCE</scope>
    <source>
        <strain evidence="8">EXF-13287</strain>
    </source>
</reference>
<dbReference type="AlphaFoldDB" id="A0AA38R8T0"/>
<evidence type="ECO:0000256" key="4">
    <source>
        <dbReference type="PROSITE-ProRule" id="PRU00175"/>
    </source>
</evidence>
<dbReference type="GO" id="GO:0006508">
    <property type="term" value="P:proteolysis"/>
    <property type="evidence" value="ECO:0007669"/>
    <property type="project" value="UniProtKB-KW"/>
</dbReference>
<dbReference type="InterPro" id="IPR017907">
    <property type="entry name" value="Znf_RING_CS"/>
</dbReference>
<keyword evidence="3" id="KW-0862">Zinc</keyword>
<proteinExistence type="predicted"/>
<dbReference type="SUPFAM" id="SSF88697">
    <property type="entry name" value="PUA domain-like"/>
    <property type="match status" value="1"/>
</dbReference>
<dbReference type="InterPro" id="IPR003111">
    <property type="entry name" value="Lon_prtase_N"/>
</dbReference>
<feature type="region of interest" description="Disordered" evidence="5">
    <location>
        <begin position="1"/>
        <end position="35"/>
    </location>
</feature>
<evidence type="ECO:0000313" key="9">
    <source>
        <dbReference type="Proteomes" id="UP001174691"/>
    </source>
</evidence>
<dbReference type="Pfam" id="PF13923">
    <property type="entry name" value="zf-C3HC4_2"/>
    <property type="match status" value="1"/>
</dbReference>
<evidence type="ECO:0000256" key="5">
    <source>
        <dbReference type="SAM" id="MobiDB-lite"/>
    </source>
</evidence>
<keyword evidence="8" id="KW-0645">Protease</keyword>
<dbReference type="Gene3D" id="1.20.58.1480">
    <property type="match status" value="1"/>
</dbReference>
<evidence type="ECO:0000256" key="3">
    <source>
        <dbReference type="ARBA" id="ARBA00022833"/>
    </source>
</evidence>
<organism evidence="8 9">
    <name type="scientific">Coniochaeta hoffmannii</name>
    <dbReference type="NCBI Taxonomy" id="91930"/>
    <lineage>
        <taxon>Eukaryota</taxon>
        <taxon>Fungi</taxon>
        <taxon>Dikarya</taxon>
        <taxon>Ascomycota</taxon>
        <taxon>Pezizomycotina</taxon>
        <taxon>Sordariomycetes</taxon>
        <taxon>Sordariomycetidae</taxon>
        <taxon>Coniochaetales</taxon>
        <taxon>Coniochaetaceae</taxon>
        <taxon>Coniochaeta</taxon>
    </lineage>
</organism>
<dbReference type="PANTHER" id="PTHR23327">
    <property type="entry name" value="RING FINGER PROTEIN 127"/>
    <property type="match status" value="1"/>
</dbReference>
<feature type="compositionally biased region" description="Polar residues" evidence="5">
    <location>
        <begin position="1"/>
        <end position="15"/>
    </location>
</feature>
<feature type="domain" description="RING-type" evidence="6">
    <location>
        <begin position="230"/>
        <end position="268"/>
    </location>
</feature>